<accession>A0A836ICH9</accession>
<feature type="region of interest" description="Disordered" evidence="1">
    <location>
        <begin position="218"/>
        <end position="268"/>
    </location>
</feature>
<feature type="compositionally biased region" description="Polar residues" evidence="1">
    <location>
        <begin position="478"/>
        <end position="490"/>
    </location>
</feature>
<name>A0A836ICH9_9TRYP</name>
<dbReference type="GeneID" id="94287329"/>
<proteinExistence type="predicted"/>
<feature type="compositionally biased region" description="Polar residues" evidence="1">
    <location>
        <begin position="511"/>
        <end position="542"/>
    </location>
</feature>
<dbReference type="EMBL" id="JAFJZO010000035">
    <property type="protein sequence ID" value="KAG5492625.1"/>
    <property type="molecule type" value="Genomic_DNA"/>
</dbReference>
<dbReference type="KEGG" id="phet:94287329"/>
<feature type="compositionally biased region" description="Low complexity" evidence="1">
    <location>
        <begin position="231"/>
        <end position="245"/>
    </location>
</feature>
<sequence>MSHNEQVEQQQQGSNAKKLRFDRSSPEICGESDAGMGATDSSAASARSVLKTSPTRGAPLGRASSLRRPSETASTHSDAHVQLNPNAEVIEHDGRVTTCNAASIEAEAPVEAVEESAGEVANFLADVGAGVAAAANMSMVSPGAPLETSLKTHVDVMTASAAPALRTTDADPIERFRSLLLQLSSLTLEYQPKDPEQCMIDYLQARLLSSAAVSRASHTGDTATDAEKEATAGAPATTLATDGLDMTTSPDGSTRMNTRSLPTPRGGTVMERLTRSPLLSEVGRTVMTRLAKSLLSAQPDDPEDFLWARLEAQNFGVDAAHSVAFSADGYPVVRPEDPTQVHLLKDIPVTSPGYVVATSLLPLLFAKKPVDPISYLFYHIGSRARLSAAQSMHSSTRPLRYGDEEDEMCNAESCTSREFDDDSDSVDNDAVELISTLGSTLLAPLQRKGSLGSLFDNSATAAMQSLRRRSERSDNARQRLSLNATMSRSSSVRRELAGATRASKGTPAAQLLSTGPSALNGAASSSKRVSIAQQGEKPSSPTRTHHIHFPGPSPNTLHNMESDEYARVKCEFKFLRLRDELRLERLHHDIRVLTREAEYRNRMALLNKTDRMADRAAAMAQEALEEALEYRTFLCAQIDELEVVQERQLRLILQQGCHCPYALSSAGVPSISSPISGHWPGAEARDQNTDMQVPSELDILKKKVELLTMEQARARSNGYGMATGCVANAPHTNWNSTPAPKVTGSTRVSHTR</sequence>
<reference evidence="2 3" key="1">
    <citation type="submission" date="2021-02" db="EMBL/GenBank/DDBJ databases">
        <title>Porcisia hertigi Genome sequencing and assembly.</title>
        <authorList>
            <person name="Almutairi H."/>
            <person name="Gatherer D."/>
        </authorList>
    </citation>
    <scope>NUCLEOTIDE SEQUENCE [LARGE SCALE GENOMIC DNA]</scope>
    <source>
        <strain evidence="2 3">C119</strain>
    </source>
</reference>
<dbReference type="OrthoDB" id="249649at2759"/>
<dbReference type="RefSeq" id="XP_067753409.1">
    <property type="nucleotide sequence ID" value="XM_067897252.1"/>
</dbReference>
<feature type="compositionally biased region" description="Polar residues" evidence="1">
    <location>
        <begin position="246"/>
        <end position="261"/>
    </location>
</feature>
<evidence type="ECO:0000256" key="1">
    <source>
        <dbReference type="SAM" id="MobiDB-lite"/>
    </source>
</evidence>
<evidence type="ECO:0000313" key="2">
    <source>
        <dbReference type="EMBL" id="KAG5492625.1"/>
    </source>
</evidence>
<keyword evidence="3" id="KW-1185">Reference proteome</keyword>
<dbReference type="AlphaFoldDB" id="A0A836ICH9"/>
<comment type="caution">
    <text evidence="2">The sequence shown here is derived from an EMBL/GenBank/DDBJ whole genome shotgun (WGS) entry which is preliminary data.</text>
</comment>
<feature type="compositionally biased region" description="Polar residues" evidence="1">
    <location>
        <begin position="1"/>
        <end position="15"/>
    </location>
</feature>
<feature type="region of interest" description="Disordered" evidence="1">
    <location>
        <begin position="465"/>
        <end position="559"/>
    </location>
</feature>
<feature type="compositionally biased region" description="Polar residues" evidence="1">
    <location>
        <begin position="39"/>
        <end position="55"/>
    </location>
</feature>
<feature type="region of interest" description="Disordered" evidence="1">
    <location>
        <begin position="1"/>
        <end position="89"/>
    </location>
</feature>
<evidence type="ECO:0000313" key="3">
    <source>
        <dbReference type="Proteomes" id="UP000674318"/>
    </source>
</evidence>
<organism evidence="2 3">
    <name type="scientific">Porcisia hertigi</name>
    <dbReference type="NCBI Taxonomy" id="2761500"/>
    <lineage>
        <taxon>Eukaryota</taxon>
        <taxon>Discoba</taxon>
        <taxon>Euglenozoa</taxon>
        <taxon>Kinetoplastea</taxon>
        <taxon>Metakinetoplastina</taxon>
        <taxon>Trypanosomatida</taxon>
        <taxon>Trypanosomatidae</taxon>
        <taxon>Leishmaniinae</taxon>
        <taxon>Porcisia</taxon>
    </lineage>
</organism>
<dbReference type="Proteomes" id="UP000674318">
    <property type="component" value="Chromosome 35"/>
</dbReference>
<feature type="region of interest" description="Disordered" evidence="1">
    <location>
        <begin position="732"/>
        <end position="752"/>
    </location>
</feature>
<protein>
    <submittedName>
        <fullName evidence="2">Uncharacterized protein</fullName>
    </submittedName>
</protein>
<gene>
    <name evidence="2" type="ORF">JKF63_01204</name>
</gene>